<dbReference type="PANTHER" id="PTHR43285:SF2">
    <property type="entry name" value="ANTHRANILATE PHOSPHORIBOSYLTRANSFERASE"/>
    <property type="match status" value="1"/>
</dbReference>
<evidence type="ECO:0000256" key="3">
    <source>
        <dbReference type="ARBA" id="ARBA00022676"/>
    </source>
</evidence>
<feature type="binding site" evidence="9">
    <location>
        <position position="85"/>
    </location>
    <ligand>
        <name>anthranilate</name>
        <dbReference type="ChEBI" id="CHEBI:16567"/>
        <label>1</label>
    </ligand>
</feature>
<keyword evidence="4 9" id="KW-0808">Transferase</keyword>
<keyword evidence="2 9" id="KW-0028">Amino-acid biosynthesis</keyword>
<evidence type="ECO:0000256" key="8">
    <source>
        <dbReference type="ARBA" id="ARBA00061188"/>
    </source>
</evidence>
<reference evidence="12 13" key="1">
    <citation type="submission" date="2019-02" db="EMBL/GenBank/DDBJ databases">
        <authorList>
            <person name="Khodamoradi S."/>
            <person name="Hahnke R.L."/>
            <person name="Kaempfer P."/>
            <person name="Schumann P."/>
            <person name="Rohde M."/>
            <person name="Steinert M."/>
            <person name="Luzhetskyy A."/>
            <person name="Wink J."/>
            <person name="Ruckert C."/>
        </authorList>
    </citation>
    <scope>NUCLEOTIDE SEQUENCE [LARGE SCALE GENOMIC DNA]</scope>
    <source>
        <strain evidence="12 13">M2</strain>
    </source>
</reference>
<feature type="binding site" evidence="9">
    <location>
        <position position="93"/>
    </location>
    <ligand>
        <name>5-phospho-alpha-D-ribose 1-diphosphate</name>
        <dbReference type="ChEBI" id="CHEBI:58017"/>
    </ligand>
</feature>
<dbReference type="GO" id="GO:0005829">
    <property type="term" value="C:cytosol"/>
    <property type="evidence" value="ECO:0007669"/>
    <property type="project" value="TreeGrafter"/>
</dbReference>
<dbReference type="InterPro" id="IPR017459">
    <property type="entry name" value="Glycosyl_Trfase_fam3_N_dom"/>
</dbReference>
<feature type="binding site" evidence="9">
    <location>
        <position position="116"/>
    </location>
    <ligand>
        <name>anthranilate</name>
        <dbReference type="ChEBI" id="CHEBI:16567"/>
        <label>1</label>
    </ligand>
</feature>
<comment type="subunit">
    <text evidence="9">Homodimer.</text>
</comment>
<keyword evidence="9" id="KW-0479">Metal-binding</keyword>
<dbReference type="AlphaFoldDB" id="A0A4P6Q4D1"/>
<dbReference type="InterPro" id="IPR036320">
    <property type="entry name" value="Glycosyl_Trfase_fam3_N_dom_sf"/>
</dbReference>
<dbReference type="SUPFAM" id="SSF47648">
    <property type="entry name" value="Nucleoside phosphorylase/phosphoribosyltransferase N-terminal domain"/>
    <property type="match status" value="1"/>
</dbReference>
<dbReference type="Gene3D" id="3.40.1030.10">
    <property type="entry name" value="Nucleoside phosphorylase/phosphoribosyltransferase catalytic domain"/>
    <property type="match status" value="1"/>
</dbReference>
<keyword evidence="3 9" id="KW-0328">Glycosyltransferase</keyword>
<dbReference type="InterPro" id="IPR000312">
    <property type="entry name" value="Glycosyl_Trfase_fam3"/>
</dbReference>
<feature type="binding site" evidence="9">
    <location>
        <position position="125"/>
    </location>
    <ligand>
        <name>5-phospho-alpha-D-ribose 1-diphosphate</name>
        <dbReference type="ChEBI" id="CHEBI:58017"/>
    </ligand>
</feature>
<feature type="binding site" evidence="9">
    <location>
        <begin position="95"/>
        <end position="98"/>
    </location>
    <ligand>
        <name>5-phospho-alpha-D-ribose 1-diphosphate</name>
        <dbReference type="ChEBI" id="CHEBI:58017"/>
    </ligand>
</feature>
<gene>
    <name evidence="12" type="primary">trpD1</name>
    <name evidence="9" type="synonym">trpD</name>
    <name evidence="12" type="ORF">EKD16_10005</name>
</gene>
<feature type="domain" description="Glycosyl transferase family 3" evidence="10">
    <location>
        <begin position="79"/>
        <end position="337"/>
    </location>
</feature>
<name>A0A4P6Q4D1_9ACTN</name>
<sequence>MSTTERTWSELITALLEGRPLSADDTAWAMDEIMSGSATDVQIAGFAVALRAKGAEVAEVTGLAEGMFAHAVQISVPGRTVDIVGTGGDRAHTVNISTMAAIVAAAAGAKVVKHGNRAASSSCGTADVLERLGVVIDLAPEQTARVAEEAGITFCFAPLFHPSLRHASKTRKELGVPTVFNFLGPLTNPARPTSGAVGVFDEGMCETIAGVFARRGASAMVFRGDDGLDELTTTTTSRVWSVHEGRVVHERVDPAELGIERADPGALRGGDVEYNARVVRELVSGGPGASAAVRGAVLLNAAAAVATTLPGFGTAGAAEVLGTALETARDALDSGAAARVLDNWVEISQSYAKQG</sequence>
<comment type="function">
    <text evidence="9">Catalyzes the transfer of the phosphoribosyl group of 5-phosphorylribose-1-pyrophosphate (PRPP) to anthranilate to yield N-(5'-phosphoribosyl)-anthranilate (PRA).</text>
</comment>
<keyword evidence="13" id="KW-1185">Reference proteome</keyword>
<comment type="similarity">
    <text evidence="9">Belongs to the anthranilate phosphoribosyltransferase family.</text>
</comment>
<comment type="catalytic activity">
    <reaction evidence="7 9">
        <text>N-(5-phospho-beta-D-ribosyl)anthranilate + diphosphate = 5-phospho-alpha-D-ribose 1-diphosphate + anthranilate</text>
        <dbReference type="Rhea" id="RHEA:11768"/>
        <dbReference type="ChEBI" id="CHEBI:16567"/>
        <dbReference type="ChEBI" id="CHEBI:18277"/>
        <dbReference type="ChEBI" id="CHEBI:33019"/>
        <dbReference type="ChEBI" id="CHEBI:58017"/>
        <dbReference type="EC" id="2.4.2.18"/>
    </reaction>
</comment>
<comment type="caution">
    <text evidence="9">Lacks conserved residue(s) required for the propagation of feature annotation.</text>
</comment>
<comment type="similarity">
    <text evidence="8">In the C-terminal section; belongs to the anthranilate phosphoribosyltransferase family.</text>
</comment>
<feature type="binding site" evidence="9">
    <location>
        <begin position="113"/>
        <end position="121"/>
    </location>
    <ligand>
        <name>5-phospho-alpha-D-ribose 1-diphosphate</name>
        <dbReference type="ChEBI" id="CHEBI:58017"/>
    </ligand>
</feature>
<dbReference type="Gene3D" id="1.20.970.10">
    <property type="entry name" value="Transferase, Pyrimidine Nucleoside Phosphorylase, Chain C"/>
    <property type="match status" value="1"/>
</dbReference>
<evidence type="ECO:0000256" key="4">
    <source>
        <dbReference type="ARBA" id="ARBA00022679"/>
    </source>
</evidence>
<dbReference type="EMBL" id="CP036455">
    <property type="protein sequence ID" value="QBI53789.1"/>
    <property type="molecule type" value="Genomic_DNA"/>
</dbReference>
<dbReference type="Pfam" id="PF00591">
    <property type="entry name" value="Glycos_transf_3"/>
    <property type="match status" value="1"/>
</dbReference>
<dbReference type="Pfam" id="PF02885">
    <property type="entry name" value="Glycos_trans_3N"/>
    <property type="match status" value="1"/>
</dbReference>
<keyword evidence="5 9" id="KW-0822">Tryptophan biosynthesis</keyword>
<feature type="binding site" evidence="9">
    <location>
        <begin position="88"/>
        <end position="89"/>
    </location>
    <ligand>
        <name>5-phospho-alpha-D-ribose 1-diphosphate</name>
        <dbReference type="ChEBI" id="CHEBI:58017"/>
    </ligand>
</feature>
<comment type="cofactor">
    <cofactor evidence="9">
        <name>Mg(2+)</name>
        <dbReference type="ChEBI" id="CHEBI:18420"/>
    </cofactor>
    <text evidence="9">Binds 2 magnesium ions per monomer.</text>
</comment>
<dbReference type="GO" id="GO:0000287">
    <property type="term" value="F:magnesium ion binding"/>
    <property type="evidence" value="ECO:0007669"/>
    <property type="project" value="UniProtKB-UniRule"/>
</dbReference>
<dbReference type="InterPro" id="IPR005940">
    <property type="entry name" value="Anthranilate_Pribosyl_Tfrase"/>
</dbReference>
<evidence type="ECO:0000256" key="1">
    <source>
        <dbReference type="ARBA" id="ARBA00004907"/>
    </source>
</evidence>
<dbReference type="FunFam" id="3.40.1030.10:FF:000002">
    <property type="entry name" value="Anthranilate phosphoribosyltransferase"/>
    <property type="match status" value="1"/>
</dbReference>
<dbReference type="SUPFAM" id="SSF52418">
    <property type="entry name" value="Nucleoside phosphorylase/phosphoribosyltransferase catalytic domain"/>
    <property type="match status" value="1"/>
</dbReference>
<keyword evidence="9" id="KW-0460">Magnesium</keyword>
<dbReference type="NCBIfam" id="TIGR01245">
    <property type="entry name" value="trpD"/>
    <property type="match status" value="1"/>
</dbReference>
<evidence type="ECO:0000259" key="10">
    <source>
        <dbReference type="Pfam" id="PF00591"/>
    </source>
</evidence>
<organism evidence="12 13">
    <name type="scientific">Streptomonospora litoralis</name>
    <dbReference type="NCBI Taxonomy" id="2498135"/>
    <lineage>
        <taxon>Bacteria</taxon>
        <taxon>Bacillati</taxon>
        <taxon>Actinomycetota</taxon>
        <taxon>Actinomycetes</taxon>
        <taxon>Streptosporangiales</taxon>
        <taxon>Nocardiopsidaceae</taxon>
        <taxon>Streptomonospora</taxon>
    </lineage>
</organism>
<evidence type="ECO:0000313" key="13">
    <source>
        <dbReference type="Proteomes" id="UP000292235"/>
    </source>
</evidence>
<evidence type="ECO:0000256" key="6">
    <source>
        <dbReference type="ARBA" id="ARBA00023141"/>
    </source>
</evidence>
<proteinExistence type="inferred from homology"/>
<feature type="binding site" evidence="9">
    <location>
        <position position="85"/>
    </location>
    <ligand>
        <name>5-phospho-alpha-D-ribose 1-diphosphate</name>
        <dbReference type="ChEBI" id="CHEBI:58017"/>
    </ligand>
</feature>
<evidence type="ECO:0000256" key="9">
    <source>
        <dbReference type="HAMAP-Rule" id="MF_00211"/>
    </source>
</evidence>
<evidence type="ECO:0000256" key="5">
    <source>
        <dbReference type="ARBA" id="ARBA00022822"/>
    </source>
</evidence>
<accession>A0A4P6Q4D1</accession>
<dbReference type="UniPathway" id="UPA00035">
    <property type="reaction ID" value="UER00041"/>
</dbReference>
<dbReference type="GO" id="GO:0004048">
    <property type="term" value="F:anthranilate phosphoribosyltransferase activity"/>
    <property type="evidence" value="ECO:0007669"/>
    <property type="project" value="UniProtKB-UniRule"/>
</dbReference>
<feature type="binding site" evidence="9">
    <location>
        <position position="230"/>
    </location>
    <ligand>
        <name>Mg(2+)</name>
        <dbReference type="ChEBI" id="CHEBI:18420"/>
        <label>2</label>
    </ligand>
</feature>
<feature type="binding site" evidence="9">
    <location>
        <position position="230"/>
    </location>
    <ligand>
        <name>Mg(2+)</name>
        <dbReference type="ChEBI" id="CHEBI:18420"/>
        <label>1</label>
    </ligand>
</feature>
<dbReference type="KEGG" id="strr:EKD16_10005"/>
<dbReference type="PANTHER" id="PTHR43285">
    <property type="entry name" value="ANTHRANILATE PHOSPHORIBOSYLTRANSFERASE"/>
    <property type="match status" value="1"/>
</dbReference>
<keyword evidence="6 9" id="KW-0057">Aromatic amino acid biosynthesis</keyword>
<dbReference type="GO" id="GO:0000162">
    <property type="term" value="P:L-tryptophan biosynthetic process"/>
    <property type="evidence" value="ECO:0007669"/>
    <property type="project" value="UniProtKB-UniRule"/>
</dbReference>
<dbReference type="InterPro" id="IPR035902">
    <property type="entry name" value="Nuc_phospho_transferase"/>
</dbReference>
<feature type="binding site" evidence="9">
    <location>
        <position position="97"/>
    </location>
    <ligand>
        <name>Mg(2+)</name>
        <dbReference type="ChEBI" id="CHEBI:18420"/>
        <label>1</label>
    </ligand>
</feature>
<comment type="pathway">
    <text evidence="1 9">Amino-acid biosynthesis; L-tryptophan biosynthesis; L-tryptophan from chorismate: step 2/5.</text>
</comment>
<feature type="domain" description="Glycosyl transferase family 3 N-terminal" evidence="11">
    <location>
        <begin position="10"/>
        <end position="71"/>
    </location>
</feature>
<dbReference type="Proteomes" id="UP000292235">
    <property type="component" value="Chromosome"/>
</dbReference>
<evidence type="ECO:0000259" key="11">
    <source>
        <dbReference type="Pfam" id="PF02885"/>
    </source>
</evidence>
<feature type="binding site" evidence="9">
    <location>
        <position position="229"/>
    </location>
    <ligand>
        <name>Mg(2+)</name>
        <dbReference type="ChEBI" id="CHEBI:18420"/>
        <label>2</label>
    </ligand>
</feature>
<dbReference type="RefSeq" id="WP_242677317.1">
    <property type="nucleotide sequence ID" value="NZ_CP036455.1"/>
</dbReference>
<dbReference type="EC" id="2.4.2.18" evidence="9"/>
<evidence type="ECO:0000313" key="12">
    <source>
        <dbReference type="EMBL" id="QBI53789.1"/>
    </source>
</evidence>
<dbReference type="HAMAP" id="MF_00211">
    <property type="entry name" value="TrpD"/>
    <property type="match status" value="1"/>
</dbReference>
<protein>
    <recommendedName>
        <fullName evidence="9">Anthranilate phosphoribosyltransferase</fullName>
        <ecNumber evidence="9">2.4.2.18</ecNumber>
    </recommendedName>
</protein>
<feature type="binding site" evidence="9">
    <location>
        <position position="171"/>
    </location>
    <ligand>
        <name>anthranilate</name>
        <dbReference type="ChEBI" id="CHEBI:16567"/>
        <label>2</label>
    </ligand>
</feature>
<evidence type="ECO:0000256" key="7">
    <source>
        <dbReference type="ARBA" id="ARBA00052328"/>
    </source>
</evidence>
<evidence type="ECO:0000256" key="2">
    <source>
        <dbReference type="ARBA" id="ARBA00022605"/>
    </source>
</evidence>